<name>A0A1J1LGY8_9CYAN</name>
<dbReference type="Proteomes" id="UP000184315">
    <property type="component" value="Unassembled WGS sequence"/>
</dbReference>
<organism evidence="1 2">
    <name type="scientific">Planktothrix tepida PCC 9214</name>
    <dbReference type="NCBI Taxonomy" id="671072"/>
    <lineage>
        <taxon>Bacteria</taxon>
        <taxon>Bacillati</taxon>
        <taxon>Cyanobacteriota</taxon>
        <taxon>Cyanophyceae</taxon>
        <taxon>Oscillatoriophycideae</taxon>
        <taxon>Oscillatoriales</taxon>
        <taxon>Microcoleaceae</taxon>
        <taxon>Planktothrix</taxon>
    </lineage>
</organism>
<gene>
    <name evidence="1" type="ORF">PL9214290881</name>
</gene>
<dbReference type="STRING" id="671072.PL9214290881"/>
<dbReference type="OrthoDB" id="568954at2"/>
<keyword evidence="2" id="KW-1185">Reference proteome</keyword>
<evidence type="ECO:0000313" key="2">
    <source>
        <dbReference type="Proteomes" id="UP000184315"/>
    </source>
</evidence>
<dbReference type="RefSeq" id="WP_072718166.1">
    <property type="nucleotide sequence ID" value="NZ_LN889782.1"/>
</dbReference>
<evidence type="ECO:0000313" key="1">
    <source>
        <dbReference type="EMBL" id="CUR31290.1"/>
    </source>
</evidence>
<protein>
    <submittedName>
        <fullName evidence="1">Uncharacterized protein</fullName>
    </submittedName>
</protein>
<proteinExistence type="predicted"/>
<sequence>MRSHFNQLYNRLSPIEQQIVLKFSQFEQSLSRETLRETVELSSTDLINGLQSLQKRYLVTKVKEDKTMFKLSSVLREYLEN</sequence>
<reference evidence="2" key="1">
    <citation type="submission" date="2015-10" db="EMBL/GenBank/DDBJ databases">
        <authorList>
            <person name="Regsiter A."/>
            <person name="william w."/>
        </authorList>
    </citation>
    <scope>NUCLEOTIDE SEQUENCE [LARGE SCALE GENOMIC DNA]</scope>
</reference>
<dbReference type="EMBL" id="CZDF01000132">
    <property type="protein sequence ID" value="CUR31290.1"/>
    <property type="molecule type" value="Genomic_DNA"/>
</dbReference>
<dbReference type="AlphaFoldDB" id="A0A1J1LGY8"/>
<accession>A0A1J1LGY8</accession>